<gene>
    <name evidence="2" type="ORF">SAMN05444406_10119</name>
</gene>
<proteinExistence type="predicted"/>
<name>A0A1I5RLS7_9FIRM</name>
<protein>
    <submittedName>
        <fullName evidence="2">Uncharacterized protein YrrD, contains PRC-barrel domain</fullName>
    </submittedName>
</protein>
<evidence type="ECO:0000259" key="1">
    <source>
        <dbReference type="Pfam" id="PF05239"/>
    </source>
</evidence>
<accession>A0A1I5RLS7</accession>
<organism evidence="2 3">
    <name type="scientific">Caldicoprobacter faecalis</name>
    <dbReference type="NCBI Taxonomy" id="937334"/>
    <lineage>
        <taxon>Bacteria</taxon>
        <taxon>Bacillati</taxon>
        <taxon>Bacillota</taxon>
        <taxon>Clostridia</taxon>
        <taxon>Caldicoprobacterales</taxon>
        <taxon>Caldicoprobacteraceae</taxon>
        <taxon>Caldicoprobacter</taxon>
    </lineage>
</organism>
<dbReference type="PANTHER" id="PTHR38137">
    <property type="entry name" value="PRC-BARREL DOMAIN PROTEIN"/>
    <property type="match status" value="1"/>
</dbReference>
<dbReference type="Proteomes" id="UP000198577">
    <property type="component" value="Unassembled WGS sequence"/>
</dbReference>
<feature type="domain" description="PRC-barrel" evidence="1">
    <location>
        <begin position="89"/>
        <end position="159"/>
    </location>
</feature>
<dbReference type="PANTHER" id="PTHR38137:SF2">
    <property type="entry name" value="PRC-BARREL DOMAIN-CONTAINING PROTEIN"/>
    <property type="match status" value="1"/>
</dbReference>
<dbReference type="AlphaFoldDB" id="A0A1I5RLS7"/>
<evidence type="ECO:0000313" key="2">
    <source>
        <dbReference type="EMBL" id="SFP58866.1"/>
    </source>
</evidence>
<reference evidence="2 3" key="1">
    <citation type="submission" date="2016-10" db="EMBL/GenBank/DDBJ databases">
        <authorList>
            <person name="de Groot N.N."/>
        </authorList>
    </citation>
    <scope>NUCLEOTIDE SEQUENCE [LARGE SCALE GENOMIC DNA]</scope>
    <source>
        <strain evidence="2 3">DSM 20678</strain>
    </source>
</reference>
<evidence type="ECO:0000313" key="3">
    <source>
        <dbReference type="Proteomes" id="UP000198577"/>
    </source>
</evidence>
<dbReference type="EMBL" id="FOXR01000001">
    <property type="protein sequence ID" value="SFP58866.1"/>
    <property type="molecule type" value="Genomic_DNA"/>
</dbReference>
<keyword evidence="3" id="KW-1185">Reference proteome</keyword>
<feature type="domain" description="PRC-barrel" evidence="1">
    <location>
        <begin position="9"/>
        <end position="73"/>
    </location>
</feature>
<dbReference type="STRING" id="937334.SAMN05444406_10119"/>
<dbReference type="SUPFAM" id="SSF50346">
    <property type="entry name" value="PRC-barrel domain"/>
    <property type="match status" value="2"/>
</dbReference>
<dbReference type="InterPro" id="IPR011033">
    <property type="entry name" value="PRC_barrel-like_sf"/>
</dbReference>
<sequence>MLRGMKRGSLLGLPVISARTGKKMGVVADIIFKPGHQKIKGLVISSEGLVERKKHVPLEWVRTIGRHAVIVDEPLQNDSWTQGLSMGGNEEYGKRILGRQLLRGDGQELGLISDIILDPNDGSIEGFEISRGVIDDLLEGRYILPYDASNSISEDAVIVSMEQTQQIKAYNRGIKTLLDLK</sequence>
<dbReference type="Pfam" id="PF05239">
    <property type="entry name" value="PRC"/>
    <property type="match status" value="2"/>
</dbReference>
<dbReference type="Gene3D" id="2.30.30.240">
    <property type="entry name" value="PRC-barrel domain"/>
    <property type="match status" value="2"/>
</dbReference>
<dbReference type="InterPro" id="IPR027275">
    <property type="entry name" value="PRC-brl_dom"/>
</dbReference>